<reference evidence="2 3" key="2">
    <citation type="submission" date="2014-09" db="EMBL/GenBank/DDBJ databases">
        <authorList>
            <consortium name="NBRP consortium"/>
            <person name="Sawabe T."/>
            <person name="Meirelles P."/>
            <person name="Nakanishi M."/>
            <person name="Sayaka M."/>
            <person name="Hattori M."/>
            <person name="Ohkuma M."/>
        </authorList>
    </citation>
    <scope>NUCLEOTIDE SEQUENCE [LARGE SCALE GENOMIC DNA]</scope>
    <source>
        <strain evidence="2 3">JCM 19240</strain>
    </source>
</reference>
<gene>
    <name evidence="2" type="ORF">JCM19240_2166</name>
</gene>
<evidence type="ECO:0000313" key="2">
    <source>
        <dbReference type="EMBL" id="GAL33470.1"/>
    </source>
</evidence>
<dbReference type="Proteomes" id="UP000029224">
    <property type="component" value="Unassembled WGS sequence"/>
</dbReference>
<dbReference type="Gene3D" id="3.40.50.410">
    <property type="entry name" value="von Willebrand factor, type A domain"/>
    <property type="match status" value="1"/>
</dbReference>
<dbReference type="AlphaFoldDB" id="A0A090T0D0"/>
<reference evidence="2 3" key="1">
    <citation type="submission" date="2014-09" db="EMBL/GenBank/DDBJ databases">
        <title>Vibrio maritimus JCM 19240. (C210) whole genome shotgun sequence.</title>
        <authorList>
            <person name="Sawabe T."/>
            <person name="Meirelles P."/>
            <person name="Nakanishi M."/>
            <person name="Sayaka M."/>
            <person name="Hattori M."/>
            <person name="Ohkuma M."/>
        </authorList>
    </citation>
    <scope>NUCLEOTIDE SEQUENCE [LARGE SCALE GENOMIC DNA]</scope>
    <source>
        <strain evidence="2 3">JCM 19240</strain>
    </source>
</reference>
<dbReference type="InterPro" id="IPR036465">
    <property type="entry name" value="vWFA_dom_sf"/>
</dbReference>
<proteinExistence type="predicted"/>
<feature type="domain" description="DUF58" evidence="1">
    <location>
        <begin position="2"/>
        <end position="176"/>
    </location>
</feature>
<evidence type="ECO:0000259" key="1">
    <source>
        <dbReference type="Pfam" id="PF01882"/>
    </source>
</evidence>
<dbReference type="SUPFAM" id="SSF53300">
    <property type="entry name" value="vWA-like"/>
    <property type="match status" value="1"/>
</dbReference>
<protein>
    <recommendedName>
        <fullName evidence="1">DUF58 domain-containing protein</fullName>
    </recommendedName>
</protein>
<dbReference type="EMBL" id="BBMT01000003">
    <property type="protein sequence ID" value="GAL33470.1"/>
    <property type="molecule type" value="Genomic_DNA"/>
</dbReference>
<dbReference type="PANTHER" id="PTHR33608:SF12">
    <property type="entry name" value="DUF58 DOMAIN-CONTAINING PROTEIN"/>
    <property type="match status" value="1"/>
</dbReference>
<comment type="caution">
    <text evidence="2">The sequence shown here is derived from an EMBL/GenBank/DDBJ whole genome shotgun (WGS) entry which is preliminary data.</text>
</comment>
<dbReference type="InterPro" id="IPR002881">
    <property type="entry name" value="DUF58"/>
</dbReference>
<dbReference type="PANTHER" id="PTHR33608">
    <property type="entry name" value="BLL2464 PROTEIN"/>
    <property type="match status" value="1"/>
</dbReference>
<keyword evidence="3" id="KW-1185">Reference proteome</keyword>
<name>A0A090T0D0_9VIBR</name>
<accession>A0A090T0D0</accession>
<sequence>MRTRNPMIKVFNDEKDLPVVLVIDQRSSMLFSTVDTMKSVVAAEIASLCAWQVVKAGDRIGAVLFNDREVKWFPPKRSKMHLGQLLGDMVNLNKELFDNIDSDSPQTSPITQSLEKAAKSKIKGGLFIVVSDFKGFDEDSKLALRQLQRHNDVVGVLVSDPLEKQLDKDMPKYLSNGNEQLQTPKHHSTLAQKYASVIKAKTERIKTDFGSGGLPFVELTTDGNHIHHFQQALSVEVVRS</sequence>
<organism evidence="2 3">
    <name type="scientific">Vibrio maritimus</name>
    <dbReference type="NCBI Taxonomy" id="990268"/>
    <lineage>
        <taxon>Bacteria</taxon>
        <taxon>Pseudomonadati</taxon>
        <taxon>Pseudomonadota</taxon>
        <taxon>Gammaproteobacteria</taxon>
        <taxon>Vibrionales</taxon>
        <taxon>Vibrionaceae</taxon>
        <taxon>Vibrio</taxon>
    </lineage>
</organism>
<dbReference type="Pfam" id="PF01882">
    <property type="entry name" value="DUF58"/>
    <property type="match status" value="1"/>
</dbReference>
<evidence type="ECO:0000313" key="3">
    <source>
        <dbReference type="Proteomes" id="UP000029224"/>
    </source>
</evidence>